<comment type="caution">
    <text evidence="3">The sequence shown here is derived from an EMBL/GenBank/DDBJ whole genome shotgun (WGS) entry which is preliminary data.</text>
</comment>
<evidence type="ECO:0000313" key="4">
    <source>
        <dbReference type="Proteomes" id="UP000077628"/>
    </source>
</evidence>
<keyword evidence="2" id="KW-0732">Signal</keyword>
<dbReference type="STRING" id="702114.A1355_18030"/>
<dbReference type="OrthoDB" id="242770at2"/>
<evidence type="ECO:0008006" key="5">
    <source>
        <dbReference type="Google" id="ProtNLM"/>
    </source>
</evidence>
<gene>
    <name evidence="3" type="ORF">A1355_18030</name>
</gene>
<feature type="signal peptide" evidence="2">
    <location>
        <begin position="1"/>
        <end position="20"/>
    </location>
</feature>
<reference evidence="4" key="1">
    <citation type="submission" date="2016-03" db="EMBL/GenBank/DDBJ databases">
        <authorList>
            <person name="Heylen K."/>
            <person name="De Vos P."/>
            <person name="Vekeman B."/>
        </authorList>
    </citation>
    <scope>NUCLEOTIDE SEQUENCE [LARGE SCALE GENOMIC DNA]</scope>
    <source>
        <strain evidence="4">R-45383</strain>
    </source>
</reference>
<evidence type="ECO:0000256" key="1">
    <source>
        <dbReference type="SAM" id="Phobius"/>
    </source>
</evidence>
<protein>
    <recommendedName>
        <fullName evidence="5">DUF3999 domain-containing protein</fullName>
    </recommendedName>
</protein>
<accession>A0A177PC68</accession>
<name>A0A177PC68_9GAMM</name>
<sequence length="450" mass="49609">MSPRNAFFICWLSLSAPVGATEFSRPVQQAPGNGQALLAVELDSQIYAASAADFGDLRLLDGQAVETPFLLRPAAATKTVRSRRPSLGQITALQTAGDSLSFEVHLADNAEPADGLTLVTAQHDFEYELTVQGSNDGEHWRTLTEHAAVYDYSRHLAIANLDVSLPANGDRYFKILVGKTGQTRIAEITALTRRIQGHEELERSETQTLYREPLHIERIEFWHLRSENRAEAETVVDYPLPDFQVHEDAERRATLIDIDSRKLPLTGLRLDVATPSFQRDVELQTPRAGGGDSAWQTLSSGQLRALRFGDIQQAETRIDFPEHRGERYRLVIHNQDNPPLQITALTGLGKRYRLLFIAAPNTAYRLTYGSQGLAKARYDTAAIDALLLRGVEPTPVGLGAAVATGQAAAENSLTSLINSREFLLGVIALMVPVLAWSLYRAGKRIGNLPR</sequence>
<feature type="chain" id="PRO_5008070194" description="DUF3999 domain-containing protein" evidence="2">
    <location>
        <begin position="21"/>
        <end position="450"/>
    </location>
</feature>
<organism evidence="3 4">
    <name type="scientific">Methylomonas koyamae</name>
    <dbReference type="NCBI Taxonomy" id="702114"/>
    <lineage>
        <taxon>Bacteria</taxon>
        <taxon>Pseudomonadati</taxon>
        <taxon>Pseudomonadota</taxon>
        <taxon>Gammaproteobacteria</taxon>
        <taxon>Methylococcales</taxon>
        <taxon>Methylococcaceae</taxon>
        <taxon>Methylomonas</taxon>
    </lineage>
</organism>
<keyword evidence="1" id="KW-0812">Transmembrane</keyword>
<evidence type="ECO:0000313" key="3">
    <source>
        <dbReference type="EMBL" id="OAI27865.1"/>
    </source>
</evidence>
<dbReference type="Proteomes" id="UP000077628">
    <property type="component" value="Unassembled WGS sequence"/>
</dbReference>
<dbReference type="EMBL" id="LUUK01000017">
    <property type="protein sequence ID" value="OAI27865.1"/>
    <property type="molecule type" value="Genomic_DNA"/>
</dbReference>
<feature type="transmembrane region" description="Helical" evidence="1">
    <location>
        <begin position="422"/>
        <end position="441"/>
    </location>
</feature>
<dbReference type="Pfam" id="PF13163">
    <property type="entry name" value="DUF3999"/>
    <property type="match status" value="1"/>
</dbReference>
<keyword evidence="1" id="KW-1133">Transmembrane helix</keyword>
<evidence type="ECO:0000256" key="2">
    <source>
        <dbReference type="SAM" id="SignalP"/>
    </source>
</evidence>
<keyword evidence="1" id="KW-0472">Membrane</keyword>
<dbReference type="RefSeq" id="WP_064024368.1">
    <property type="nucleotide sequence ID" value="NZ_LUUK01000017.1"/>
</dbReference>
<dbReference type="AlphaFoldDB" id="A0A177PC68"/>
<proteinExistence type="predicted"/>
<dbReference type="InterPro" id="IPR025060">
    <property type="entry name" value="DUF3999"/>
</dbReference>
<keyword evidence="4" id="KW-1185">Reference proteome</keyword>